<name>A0A6A6WAH9_9PEZI</name>
<dbReference type="RefSeq" id="XP_033601411.1">
    <property type="nucleotide sequence ID" value="XM_033746826.1"/>
</dbReference>
<keyword evidence="2" id="KW-1185">Reference proteome</keyword>
<dbReference type="AlphaFoldDB" id="A0A6A6WAH9"/>
<dbReference type="Proteomes" id="UP000799437">
    <property type="component" value="Unassembled WGS sequence"/>
</dbReference>
<proteinExistence type="predicted"/>
<dbReference type="OrthoDB" id="3789257at2759"/>
<gene>
    <name evidence="1" type="ORF">EJ05DRAFT_499387</name>
</gene>
<dbReference type="EMBL" id="ML996570">
    <property type="protein sequence ID" value="KAF2758960.1"/>
    <property type="molecule type" value="Genomic_DNA"/>
</dbReference>
<accession>A0A6A6WAH9</accession>
<evidence type="ECO:0000313" key="2">
    <source>
        <dbReference type="Proteomes" id="UP000799437"/>
    </source>
</evidence>
<evidence type="ECO:0000313" key="1">
    <source>
        <dbReference type="EMBL" id="KAF2758960.1"/>
    </source>
</evidence>
<protein>
    <submittedName>
        <fullName evidence="1">Uncharacterized protein</fullName>
    </submittedName>
</protein>
<sequence length="218" mass="24612">MPQKQLATSDQLRELLEAERARFTDQCVPLSTKQLQSLKRASEVAMVGEVAVQRNTPKKRARTILRELWANSPEIFVLCAIATSPSTLGELKASDYLQVLFRWWDDVHHPSGLNDLIKTLQHYLPSLSDNEDTERGERSASSPSLCATLSLSDLLSFLQALPHSGENDTTFMIHIPGDHQESPFIEISSEMCQGLVAHTLERTKETRFKAMPHTRDWT</sequence>
<dbReference type="GeneID" id="54487880"/>
<organism evidence="1 2">
    <name type="scientific">Pseudovirgaria hyperparasitica</name>
    <dbReference type="NCBI Taxonomy" id="470096"/>
    <lineage>
        <taxon>Eukaryota</taxon>
        <taxon>Fungi</taxon>
        <taxon>Dikarya</taxon>
        <taxon>Ascomycota</taxon>
        <taxon>Pezizomycotina</taxon>
        <taxon>Dothideomycetes</taxon>
        <taxon>Dothideomycetes incertae sedis</taxon>
        <taxon>Acrospermales</taxon>
        <taxon>Acrospermaceae</taxon>
        <taxon>Pseudovirgaria</taxon>
    </lineage>
</organism>
<reference evidence="1" key="1">
    <citation type="journal article" date="2020" name="Stud. Mycol.">
        <title>101 Dothideomycetes genomes: a test case for predicting lifestyles and emergence of pathogens.</title>
        <authorList>
            <person name="Haridas S."/>
            <person name="Albert R."/>
            <person name="Binder M."/>
            <person name="Bloem J."/>
            <person name="Labutti K."/>
            <person name="Salamov A."/>
            <person name="Andreopoulos B."/>
            <person name="Baker S."/>
            <person name="Barry K."/>
            <person name="Bills G."/>
            <person name="Bluhm B."/>
            <person name="Cannon C."/>
            <person name="Castanera R."/>
            <person name="Culley D."/>
            <person name="Daum C."/>
            <person name="Ezra D."/>
            <person name="Gonzalez J."/>
            <person name="Henrissat B."/>
            <person name="Kuo A."/>
            <person name="Liang C."/>
            <person name="Lipzen A."/>
            <person name="Lutzoni F."/>
            <person name="Magnuson J."/>
            <person name="Mondo S."/>
            <person name="Nolan M."/>
            <person name="Ohm R."/>
            <person name="Pangilinan J."/>
            <person name="Park H.-J."/>
            <person name="Ramirez L."/>
            <person name="Alfaro M."/>
            <person name="Sun H."/>
            <person name="Tritt A."/>
            <person name="Yoshinaga Y."/>
            <person name="Zwiers L.-H."/>
            <person name="Turgeon B."/>
            <person name="Goodwin S."/>
            <person name="Spatafora J."/>
            <person name="Crous P."/>
            <person name="Grigoriev I."/>
        </authorList>
    </citation>
    <scope>NUCLEOTIDE SEQUENCE</scope>
    <source>
        <strain evidence="1">CBS 121739</strain>
    </source>
</reference>